<dbReference type="EMBL" id="DAAWDR010000063">
    <property type="protein sequence ID" value="HAF7395811.1"/>
    <property type="molecule type" value="Genomic_DNA"/>
</dbReference>
<sequence length="267" mass="31220">MITMSERKKADRRVIIHGDCWPVVSTVKYVVETLLPDGQCECTYEITELLQKLVRYPDALLLLCLRPRQHIFLFYALKNELLCHPILVVSDELLFSDQVVLHCWGDIPAFLHTELAGILYHLRGSKVPHTSENGLISFLSDPKPAFGNFAVPLIFNNPKRLMNYMSVLMYRVTESRGVTPDQQKLLKEIYRGRHRFSELKKKLNRSEKKIYQDKNRLLIKLGMKNRLHELLYGTRFCMTDQRTEFMSPDKTKTLFKAETFAVLDERK</sequence>
<organism evidence="1">
    <name type="scientific">Salmonella newport</name>
    <dbReference type="NCBI Taxonomy" id="108619"/>
    <lineage>
        <taxon>Bacteria</taxon>
        <taxon>Pseudomonadati</taxon>
        <taxon>Pseudomonadota</taxon>
        <taxon>Gammaproteobacteria</taxon>
        <taxon>Enterobacterales</taxon>
        <taxon>Enterobacteriaceae</taxon>
        <taxon>Salmonella</taxon>
    </lineage>
</organism>
<gene>
    <name evidence="1" type="ORF">G9260_003882</name>
</gene>
<evidence type="ECO:0000313" key="1">
    <source>
        <dbReference type="EMBL" id="HAF7395811.1"/>
    </source>
</evidence>
<proteinExistence type="predicted"/>
<comment type="caution">
    <text evidence="1">The sequence shown here is derived from an EMBL/GenBank/DDBJ whole genome shotgun (WGS) entry which is preliminary data.</text>
</comment>
<name>A0A752FE06_SALNE</name>
<reference evidence="1" key="1">
    <citation type="journal article" date="2018" name="Genome Biol.">
        <title>SKESA: strategic k-mer extension for scrupulous assemblies.</title>
        <authorList>
            <person name="Souvorov A."/>
            <person name="Agarwala R."/>
            <person name="Lipman D.J."/>
        </authorList>
    </citation>
    <scope>NUCLEOTIDE SEQUENCE</scope>
    <source>
        <strain evidence="1">09-3171</strain>
    </source>
</reference>
<accession>A0A752FE06</accession>
<reference evidence="1" key="2">
    <citation type="submission" date="2018-07" db="EMBL/GenBank/DDBJ databases">
        <authorList>
            <consortium name="NCBI Pathogen Detection Project"/>
        </authorList>
    </citation>
    <scope>NUCLEOTIDE SEQUENCE</scope>
    <source>
        <strain evidence="1">09-3171</strain>
    </source>
</reference>
<protein>
    <submittedName>
        <fullName evidence="1">Transcriptional regulator</fullName>
    </submittedName>
</protein>
<dbReference type="AlphaFoldDB" id="A0A752FE06"/>